<dbReference type="Pfam" id="PF01018">
    <property type="entry name" value="GTP1_OBG"/>
    <property type="match status" value="1"/>
</dbReference>
<dbReference type="PANTHER" id="PTHR11702:SF31">
    <property type="entry name" value="MITOCHONDRIAL RIBOSOME-ASSOCIATED GTPASE 2"/>
    <property type="match status" value="1"/>
</dbReference>
<dbReference type="InterPro" id="IPR015349">
    <property type="entry name" value="OCT_dom"/>
</dbReference>
<evidence type="ECO:0000259" key="11">
    <source>
        <dbReference type="PROSITE" id="PS51710"/>
    </source>
</evidence>
<protein>
    <recommendedName>
        <fullName evidence="9">GTPase Obg</fullName>
        <ecNumber evidence="9">3.6.5.-</ecNumber>
    </recommendedName>
    <alternativeName>
        <fullName evidence="9">GTP-binding protein Obg</fullName>
    </alternativeName>
</protein>
<keyword evidence="8 9" id="KW-0342">GTP-binding</keyword>
<evidence type="ECO:0000256" key="9">
    <source>
        <dbReference type="HAMAP-Rule" id="MF_01454"/>
    </source>
</evidence>
<evidence type="ECO:0000259" key="13">
    <source>
        <dbReference type="PROSITE" id="PS51883"/>
    </source>
</evidence>
<dbReference type="SUPFAM" id="SSF82051">
    <property type="entry name" value="Obg GTP-binding protein N-terminal domain"/>
    <property type="match status" value="1"/>
</dbReference>
<proteinExistence type="inferred from homology"/>
<evidence type="ECO:0000256" key="1">
    <source>
        <dbReference type="ARBA" id="ARBA00001946"/>
    </source>
</evidence>
<evidence type="ECO:0000256" key="5">
    <source>
        <dbReference type="ARBA" id="ARBA00022741"/>
    </source>
</evidence>
<dbReference type="PRINTS" id="PR00326">
    <property type="entry name" value="GTP1OBG"/>
</dbReference>
<keyword evidence="7 9" id="KW-0460">Magnesium</keyword>
<dbReference type="InterPro" id="IPR006074">
    <property type="entry name" value="GTP1-OBG_CS"/>
</dbReference>
<dbReference type="SUPFAM" id="SSF52540">
    <property type="entry name" value="P-loop containing nucleoside triphosphate hydrolases"/>
    <property type="match status" value="1"/>
</dbReference>
<feature type="binding site" evidence="9">
    <location>
        <begin position="166"/>
        <end position="173"/>
    </location>
    <ligand>
        <name>GTP</name>
        <dbReference type="ChEBI" id="CHEBI:37565"/>
    </ligand>
</feature>
<dbReference type="GO" id="GO:0000287">
    <property type="term" value="F:magnesium ion binding"/>
    <property type="evidence" value="ECO:0007669"/>
    <property type="project" value="InterPro"/>
</dbReference>
<dbReference type="Gene3D" id="3.40.50.300">
    <property type="entry name" value="P-loop containing nucleotide triphosphate hydrolases"/>
    <property type="match status" value="1"/>
</dbReference>
<dbReference type="CDD" id="cd01898">
    <property type="entry name" value="Obg"/>
    <property type="match status" value="1"/>
</dbReference>
<dbReference type="InterPro" id="IPR014100">
    <property type="entry name" value="GTP-bd_Obg/CgtA"/>
</dbReference>
<dbReference type="AlphaFoldDB" id="A0A2I1KVP2"/>
<feature type="domain" description="Obg" evidence="13">
    <location>
        <begin position="2"/>
        <end position="159"/>
    </location>
</feature>
<comment type="function">
    <text evidence="9">An essential GTPase which binds GTP, GDP and possibly (p)ppGpp with moderate affinity, with high nucleotide exchange rates and a fairly low GTP hydrolysis rate. Plays a role in control of the cell cycle, stress response, ribosome biogenesis and in those bacteria that undergo differentiation, in morphogenesis control.</text>
</comment>
<feature type="region of interest" description="Disordered" evidence="10">
    <location>
        <begin position="487"/>
        <end position="521"/>
    </location>
</feature>
<feature type="binding site" evidence="9">
    <location>
        <position position="193"/>
    </location>
    <ligand>
        <name>Mg(2+)</name>
        <dbReference type="ChEBI" id="CHEBI:18420"/>
    </ligand>
</feature>
<dbReference type="NCBIfam" id="TIGR02729">
    <property type="entry name" value="Obg_CgtA"/>
    <property type="match status" value="1"/>
</dbReference>
<feature type="binding site" evidence="9">
    <location>
        <begin position="298"/>
        <end position="301"/>
    </location>
    <ligand>
        <name>GTP</name>
        <dbReference type="ChEBI" id="CHEBI:37565"/>
    </ligand>
</feature>
<keyword evidence="4 9" id="KW-0479">Metal-binding</keyword>
<comment type="caution">
    <text evidence="14">The sequence shown here is derived from an EMBL/GenBank/DDBJ whole genome shotgun (WGS) entry which is preliminary data.</text>
</comment>
<dbReference type="Proteomes" id="UP000234778">
    <property type="component" value="Unassembled WGS sequence"/>
</dbReference>
<sequence length="521" mass="55386">MPSFIDRVVLHVAGGDGGNGCTSIHREKFKPLAGPDGGDGGHGGDVILVADPDVTTLLSYHRSPHRSAKGGTPGMGNWRRGVDGEDLVLPVPTGTVVKTPEGEVLADLVEAGNRVVVAAGGTGGRGNFSLASSKRRAPGFHLLGEPGDRLDVVLELKTIADVALVGYPSAGKSSLIAAMSAARPKIADYPFTTLVPNLGVVEAGATRYTIADVPGLIPGASQGKGLGLDFLRHIERCAVIVHVLDCATLEPGRDPLSDLDTIESELAAYADGLGEAESDPSLTGRVPLMERPRVVVLNKVDVPEAEELADFVREDIEARGLRVFTVSAVAHTGLRPLSFALAELVEAARAAQPEIAAPERPVIRPAAVGRRGGEAVARVALIQHPSEGQVYQVRGDKPERWVRQTDFTNNEAVGYLADRLATAGVEDELVRAGAHAGDSVLIGEIEGGVLFTWEPTVTAGAELLGARGTDVRVEDYHRRTNVERREQYHASMDAKEEARRQLREEAAEGLWTDPSWQEEHQ</sequence>
<dbReference type="PROSITE" id="PS51710">
    <property type="entry name" value="G_OBG"/>
    <property type="match status" value="1"/>
</dbReference>
<comment type="subunit">
    <text evidence="9">Monomer.</text>
</comment>
<evidence type="ECO:0000256" key="10">
    <source>
        <dbReference type="SAM" id="MobiDB-lite"/>
    </source>
</evidence>
<evidence type="ECO:0000256" key="6">
    <source>
        <dbReference type="ARBA" id="ARBA00022801"/>
    </source>
</evidence>
<dbReference type="InterPro" id="IPR006073">
    <property type="entry name" value="GTP-bd"/>
</dbReference>
<dbReference type="Gene3D" id="2.70.210.12">
    <property type="entry name" value="GTP1/OBG domain"/>
    <property type="match status" value="1"/>
</dbReference>
<evidence type="ECO:0000256" key="2">
    <source>
        <dbReference type="ARBA" id="ARBA00007699"/>
    </source>
</evidence>
<comment type="subcellular location">
    <subcellularLocation>
        <location evidence="9">Cytoplasm</location>
    </subcellularLocation>
</comment>
<dbReference type="NCBIfam" id="NF008955">
    <property type="entry name" value="PRK12297.1"/>
    <property type="match status" value="1"/>
</dbReference>
<dbReference type="Pfam" id="PF09269">
    <property type="entry name" value="DUF1967"/>
    <property type="match status" value="1"/>
</dbReference>
<dbReference type="NCBIfam" id="NF008954">
    <property type="entry name" value="PRK12296.1"/>
    <property type="match status" value="1"/>
</dbReference>
<keyword evidence="6 9" id="KW-0378">Hydrolase</keyword>
<feature type="binding site" evidence="9">
    <location>
        <position position="173"/>
    </location>
    <ligand>
        <name>Mg(2+)</name>
        <dbReference type="ChEBI" id="CHEBI:18420"/>
    </ligand>
</feature>
<keyword evidence="5 9" id="KW-0547">Nucleotide-binding</keyword>
<feature type="binding site" evidence="9">
    <location>
        <begin position="191"/>
        <end position="195"/>
    </location>
    <ligand>
        <name>GTP</name>
        <dbReference type="ChEBI" id="CHEBI:37565"/>
    </ligand>
</feature>
<dbReference type="InterPro" id="IPR031167">
    <property type="entry name" value="G_OBG"/>
</dbReference>
<name>A0A2I1KVP2_9ACTO</name>
<dbReference type="InterPro" id="IPR006169">
    <property type="entry name" value="GTP1_OBG_dom"/>
</dbReference>
<evidence type="ECO:0000259" key="12">
    <source>
        <dbReference type="PROSITE" id="PS51881"/>
    </source>
</evidence>
<feature type="domain" description="OBG-type G" evidence="11">
    <location>
        <begin position="160"/>
        <end position="346"/>
    </location>
</feature>
<feature type="compositionally biased region" description="Basic and acidic residues" evidence="10">
    <location>
        <begin position="487"/>
        <end position="506"/>
    </location>
</feature>
<dbReference type="GO" id="GO:0042254">
    <property type="term" value="P:ribosome biogenesis"/>
    <property type="evidence" value="ECO:0007669"/>
    <property type="project" value="UniProtKB-UniRule"/>
</dbReference>
<dbReference type="GO" id="GO:0003924">
    <property type="term" value="F:GTPase activity"/>
    <property type="evidence" value="ECO:0007669"/>
    <property type="project" value="UniProtKB-UniRule"/>
</dbReference>
<dbReference type="RefSeq" id="WP_101637845.1">
    <property type="nucleotide sequence ID" value="NZ_CP136961.1"/>
</dbReference>
<dbReference type="InterPro" id="IPR036726">
    <property type="entry name" value="GTP1_OBG_dom_sf"/>
</dbReference>
<dbReference type="EMBL" id="PKHA01000001">
    <property type="protein sequence ID" value="PKY99696.1"/>
    <property type="molecule type" value="Genomic_DNA"/>
</dbReference>
<dbReference type="Gene3D" id="3.30.300.350">
    <property type="entry name" value="GTP-binding protein OBG, C-terminal domain"/>
    <property type="match status" value="1"/>
</dbReference>
<dbReference type="InterPro" id="IPR045086">
    <property type="entry name" value="OBG_GTPase"/>
</dbReference>
<gene>
    <name evidence="14" type="primary">obgE</name>
    <name evidence="14" type="synonym">cgtA</name>
    <name evidence="9 14" type="synonym">obg</name>
    <name evidence="14" type="synonym">yhbZ</name>
    <name evidence="14" type="ORF">CYJ26_02105</name>
</gene>
<dbReference type="HAMAP" id="MF_01454">
    <property type="entry name" value="GTPase_Obg"/>
    <property type="match status" value="1"/>
</dbReference>
<feature type="domain" description="OCT" evidence="12">
    <location>
        <begin position="370"/>
        <end position="455"/>
    </location>
</feature>
<dbReference type="InterPro" id="IPR027417">
    <property type="entry name" value="P-loop_NTPase"/>
</dbReference>
<dbReference type="PROSITE" id="PS51881">
    <property type="entry name" value="OCT"/>
    <property type="match status" value="1"/>
</dbReference>
<dbReference type="NCBIfam" id="NF008956">
    <property type="entry name" value="PRK12299.1"/>
    <property type="match status" value="1"/>
</dbReference>
<dbReference type="GO" id="GO:0005525">
    <property type="term" value="F:GTP binding"/>
    <property type="evidence" value="ECO:0007669"/>
    <property type="project" value="UniProtKB-UniRule"/>
</dbReference>
<dbReference type="PANTHER" id="PTHR11702">
    <property type="entry name" value="DEVELOPMENTALLY REGULATED GTP-BINDING PROTEIN-RELATED"/>
    <property type="match status" value="1"/>
</dbReference>
<keyword evidence="3 9" id="KW-0963">Cytoplasm</keyword>
<dbReference type="PROSITE" id="PS00905">
    <property type="entry name" value="GTP1_OBG"/>
    <property type="match status" value="1"/>
</dbReference>
<evidence type="ECO:0000313" key="15">
    <source>
        <dbReference type="Proteomes" id="UP000234778"/>
    </source>
</evidence>
<dbReference type="GeneID" id="81707739"/>
<dbReference type="GO" id="GO:0005737">
    <property type="term" value="C:cytoplasm"/>
    <property type="evidence" value="ECO:0007669"/>
    <property type="project" value="UniProtKB-SubCell"/>
</dbReference>
<evidence type="ECO:0000256" key="7">
    <source>
        <dbReference type="ARBA" id="ARBA00022842"/>
    </source>
</evidence>
<dbReference type="PROSITE" id="PS51883">
    <property type="entry name" value="OBG"/>
    <property type="match status" value="1"/>
</dbReference>
<comment type="similarity">
    <text evidence="2 9">Belongs to the TRAFAC class OBG-HflX-like GTPase superfamily. OBG GTPase family.</text>
</comment>
<dbReference type="Pfam" id="PF01926">
    <property type="entry name" value="MMR_HSR1"/>
    <property type="match status" value="1"/>
</dbReference>
<accession>A0A2I1KVP2</accession>
<evidence type="ECO:0000256" key="3">
    <source>
        <dbReference type="ARBA" id="ARBA00022490"/>
    </source>
</evidence>
<comment type="cofactor">
    <cofactor evidence="1 9">
        <name>Mg(2+)</name>
        <dbReference type="ChEBI" id="CHEBI:18420"/>
    </cofactor>
</comment>
<dbReference type="NCBIfam" id="TIGR03595">
    <property type="entry name" value="Obg_CgtA_exten"/>
    <property type="match status" value="1"/>
</dbReference>
<organism evidence="14 15">
    <name type="scientific">Actinomyces urogenitalis</name>
    <dbReference type="NCBI Taxonomy" id="103621"/>
    <lineage>
        <taxon>Bacteria</taxon>
        <taxon>Bacillati</taxon>
        <taxon>Actinomycetota</taxon>
        <taxon>Actinomycetes</taxon>
        <taxon>Actinomycetales</taxon>
        <taxon>Actinomycetaceae</taxon>
        <taxon>Actinomyces</taxon>
    </lineage>
</organism>
<feature type="binding site" evidence="9">
    <location>
        <begin position="212"/>
        <end position="215"/>
    </location>
    <ligand>
        <name>GTP</name>
        <dbReference type="ChEBI" id="CHEBI:37565"/>
    </ligand>
</feature>
<evidence type="ECO:0000256" key="8">
    <source>
        <dbReference type="ARBA" id="ARBA00023134"/>
    </source>
</evidence>
<reference evidence="14 15" key="1">
    <citation type="submission" date="2017-12" db="EMBL/GenBank/DDBJ databases">
        <title>Phylogenetic diversity of female urinary microbiome.</title>
        <authorList>
            <person name="Thomas-White K."/>
            <person name="Wolfe A.J."/>
        </authorList>
    </citation>
    <scope>NUCLEOTIDE SEQUENCE [LARGE SCALE GENOMIC DNA]</scope>
    <source>
        <strain evidence="14 15">UMB0319</strain>
    </source>
</reference>
<dbReference type="EC" id="3.6.5.-" evidence="9"/>
<dbReference type="InterPro" id="IPR036346">
    <property type="entry name" value="GTP-bd_prot_GTP1/OBG_C_sf"/>
</dbReference>
<dbReference type="SUPFAM" id="SSF102741">
    <property type="entry name" value="Obg GTP-binding protein C-terminal domain"/>
    <property type="match status" value="1"/>
</dbReference>
<evidence type="ECO:0000313" key="14">
    <source>
        <dbReference type="EMBL" id="PKY99696.1"/>
    </source>
</evidence>
<dbReference type="FunFam" id="2.70.210.12:FF:000001">
    <property type="entry name" value="GTPase Obg"/>
    <property type="match status" value="1"/>
</dbReference>
<evidence type="ECO:0000256" key="4">
    <source>
        <dbReference type="ARBA" id="ARBA00022723"/>
    </source>
</evidence>
<feature type="binding site" evidence="9">
    <location>
        <begin position="327"/>
        <end position="329"/>
    </location>
    <ligand>
        <name>GTP</name>
        <dbReference type="ChEBI" id="CHEBI:37565"/>
    </ligand>
</feature>